<dbReference type="Proteomes" id="UP001165960">
    <property type="component" value="Unassembled WGS sequence"/>
</dbReference>
<protein>
    <submittedName>
        <fullName evidence="1">Uncharacterized protein</fullName>
    </submittedName>
</protein>
<evidence type="ECO:0000313" key="1">
    <source>
        <dbReference type="EMBL" id="KAJ9067241.1"/>
    </source>
</evidence>
<name>A0ACC2SYD2_9FUNG</name>
<reference evidence="1" key="1">
    <citation type="submission" date="2022-04" db="EMBL/GenBank/DDBJ databases">
        <title>Genome of the entomopathogenic fungus Entomophthora muscae.</title>
        <authorList>
            <person name="Elya C."/>
            <person name="Lovett B.R."/>
            <person name="Lee E."/>
            <person name="Macias A.M."/>
            <person name="Hajek A.E."/>
            <person name="De Bivort B.L."/>
            <person name="Kasson M.T."/>
            <person name="De Fine Licht H.H."/>
            <person name="Stajich J.E."/>
        </authorList>
    </citation>
    <scope>NUCLEOTIDE SEQUENCE</scope>
    <source>
        <strain evidence="1">Berkeley</strain>
    </source>
</reference>
<keyword evidence="2" id="KW-1185">Reference proteome</keyword>
<proteinExistence type="predicted"/>
<accession>A0ACC2SYD2</accession>
<evidence type="ECO:0000313" key="2">
    <source>
        <dbReference type="Proteomes" id="UP001165960"/>
    </source>
</evidence>
<organism evidence="1 2">
    <name type="scientific">Entomophthora muscae</name>
    <dbReference type="NCBI Taxonomy" id="34485"/>
    <lineage>
        <taxon>Eukaryota</taxon>
        <taxon>Fungi</taxon>
        <taxon>Fungi incertae sedis</taxon>
        <taxon>Zoopagomycota</taxon>
        <taxon>Entomophthoromycotina</taxon>
        <taxon>Entomophthoromycetes</taxon>
        <taxon>Entomophthorales</taxon>
        <taxon>Entomophthoraceae</taxon>
        <taxon>Entomophthora</taxon>
    </lineage>
</organism>
<sequence>MYHRLKLAACFKIIIQKAHLEAYSSNIYRNSGFAQSYSTLKYRGDNVIDVSAVISEPDRPAEQANSSKLDPILDWLETSSPVLGGKDFRLLAYESEIKTIAIKFSPGRALGKVTHLLRTQRKGGNQFIPDSLQEFVSLPVIYYCLLNGLKNGLKPMCLSIFKEMALLGVIPNNKRLVRQVLREFTNSEKDYLTPQDLWYKLSKKRFTGLPLSHAELMLLGLAKESHVSPLVRLDMVRGVLKDLPYAAPAPTVQTFKAIYRALSFITKSSSAVAQLSPSEVSHLESWLAQAVSEKNTSLSVYRMSFFRNLGQFQKVKQIYTTSSNLPSAAANLMIEALARQATAAHNPEILSAETHAKAGMYFAECMQFFAELLEANKAGLQSFSISLRLATVFQNKDKAKWILDELQARPDIVPDEKLMSLMIRHHSSLGELDSMMLLYNSLQEKGIAPSNATLISVIFGLCKALKNREADAFFHDEYLSRCPTPEQSVLTHLLFAHARALDMSYFHPLYRFAVNQRLASAPVFEKTMVLSIHFGDISILRSALCDTFASGLTPSPEAIVLTLDFLIDNWSDRAFPPTPTALANLASNLLCDIKCSPTELLAFRRSFNRAVFQAAQIRLTPM</sequence>
<comment type="caution">
    <text evidence="1">The sequence shown here is derived from an EMBL/GenBank/DDBJ whole genome shotgun (WGS) entry which is preliminary data.</text>
</comment>
<gene>
    <name evidence="1" type="ORF">DSO57_1001353</name>
</gene>
<dbReference type="EMBL" id="QTSX02004263">
    <property type="protein sequence ID" value="KAJ9067241.1"/>
    <property type="molecule type" value="Genomic_DNA"/>
</dbReference>